<dbReference type="InterPro" id="IPR001202">
    <property type="entry name" value="WW_dom"/>
</dbReference>
<dbReference type="PROSITE" id="PS50020">
    <property type="entry name" value="WW_DOMAIN_2"/>
    <property type="match status" value="1"/>
</dbReference>
<dbReference type="PANTHER" id="PTHR17616:SF8">
    <property type="entry name" value="TRANSCRIPTIONAL COACTIVATOR YORKIE"/>
    <property type="match status" value="1"/>
</dbReference>
<dbReference type="OrthoDB" id="2020426at2759"/>
<dbReference type="GO" id="GO:0003713">
    <property type="term" value="F:transcription coactivator activity"/>
    <property type="evidence" value="ECO:0007669"/>
    <property type="project" value="TreeGrafter"/>
</dbReference>
<evidence type="ECO:0000256" key="1">
    <source>
        <dbReference type="ARBA" id="ARBA00004123"/>
    </source>
</evidence>
<dbReference type="EMBL" id="OB679827">
    <property type="protein sequence ID" value="CAD7236546.1"/>
    <property type="molecule type" value="Genomic_DNA"/>
</dbReference>
<dbReference type="SMART" id="SM00456">
    <property type="entry name" value="WW"/>
    <property type="match status" value="1"/>
</dbReference>
<dbReference type="InterPro" id="IPR036020">
    <property type="entry name" value="WW_dom_sf"/>
</dbReference>
<organism evidence="6">
    <name type="scientific">Cyprideis torosa</name>
    <dbReference type="NCBI Taxonomy" id="163714"/>
    <lineage>
        <taxon>Eukaryota</taxon>
        <taxon>Metazoa</taxon>
        <taxon>Ecdysozoa</taxon>
        <taxon>Arthropoda</taxon>
        <taxon>Crustacea</taxon>
        <taxon>Oligostraca</taxon>
        <taxon>Ostracoda</taxon>
        <taxon>Podocopa</taxon>
        <taxon>Podocopida</taxon>
        <taxon>Cytherocopina</taxon>
        <taxon>Cytheroidea</taxon>
        <taxon>Cytherideidae</taxon>
        <taxon>Cyprideis</taxon>
    </lineage>
</organism>
<feature type="region of interest" description="Disordered" evidence="5">
    <location>
        <begin position="102"/>
        <end position="147"/>
    </location>
</feature>
<dbReference type="GO" id="GO:0005634">
    <property type="term" value="C:nucleus"/>
    <property type="evidence" value="ECO:0007669"/>
    <property type="project" value="UniProtKB-SubCell"/>
</dbReference>
<sequence>MQQTLAALQAQAEGGATQSSSSGVSSPQSVPSPRQVSSPLPPSSPCFRSLGPLPKGWDQAVTDDGEVYFINHEERTTTWFDPRIPQHLQQPQVVRHAAAHLPPTHAQGQQQAQATPAAAPQPAAASPLVAASAGVAASAQARQSATQLRLEQLQREREVMKMRQEEIRK</sequence>
<dbReference type="CDD" id="cd00201">
    <property type="entry name" value="WW"/>
    <property type="match status" value="1"/>
</dbReference>
<dbReference type="PANTHER" id="PTHR17616">
    <property type="entry name" value="YES-ASSOCIATED PROTEIN YAP1 FAMILY MEMBER"/>
    <property type="match status" value="1"/>
</dbReference>
<gene>
    <name evidence="6" type="ORF">CTOB1V02_LOCUS14361</name>
</gene>
<dbReference type="SUPFAM" id="SSF51045">
    <property type="entry name" value="WW domain"/>
    <property type="match status" value="1"/>
</dbReference>
<feature type="compositionally biased region" description="Low complexity" evidence="5">
    <location>
        <begin position="1"/>
        <end position="38"/>
    </location>
</feature>
<dbReference type="GO" id="GO:0005737">
    <property type="term" value="C:cytoplasm"/>
    <property type="evidence" value="ECO:0007669"/>
    <property type="project" value="UniProtKB-SubCell"/>
</dbReference>
<evidence type="ECO:0000256" key="5">
    <source>
        <dbReference type="SAM" id="MobiDB-lite"/>
    </source>
</evidence>
<feature type="non-terminal residue" evidence="6">
    <location>
        <position position="1"/>
    </location>
</feature>
<dbReference type="AlphaFoldDB" id="A0A7R8ZYI3"/>
<dbReference type="Gene3D" id="2.20.70.10">
    <property type="match status" value="1"/>
</dbReference>
<dbReference type="GO" id="GO:0035329">
    <property type="term" value="P:hippo signaling"/>
    <property type="evidence" value="ECO:0007669"/>
    <property type="project" value="TreeGrafter"/>
</dbReference>
<feature type="compositionally biased region" description="Low complexity" evidence="5">
    <location>
        <begin position="106"/>
        <end position="147"/>
    </location>
</feature>
<evidence type="ECO:0000256" key="4">
    <source>
        <dbReference type="ARBA" id="ARBA00023242"/>
    </source>
</evidence>
<dbReference type="GO" id="GO:0045944">
    <property type="term" value="P:positive regulation of transcription by RNA polymerase II"/>
    <property type="evidence" value="ECO:0007669"/>
    <property type="project" value="TreeGrafter"/>
</dbReference>
<dbReference type="Pfam" id="PF00397">
    <property type="entry name" value="WW"/>
    <property type="match status" value="1"/>
</dbReference>
<name>A0A7R8ZYI3_9CRUS</name>
<proteinExistence type="predicted"/>
<keyword evidence="3" id="KW-0963">Cytoplasm</keyword>
<accession>A0A7R8ZYI3</accession>
<dbReference type="FunFam" id="2.20.70.10:FF:000019">
    <property type="entry name" value="Putative transcriptional coactivator YAP1"/>
    <property type="match status" value="1"/>
</dbReference>
<protein>
    <submittedName>
        <fullName evidence="6">Uncharacterized protein</fullName>
    </submittedName>
</protein>
<comment type="subcellular location">
    <subcellularLocation>
        <location evidence="2">Cytoplasm</location>
    </subcellularLocation>
    <subcellularLocation>
        <location evidence="1">Nucleus</location>
    </subcellularLocation>
</comment>
<keyword evidence="4" id="KW-0539">Nucleus</keyword>
<dbReference type="PROSITE" id="PS01159">
    <property type="entry name" value="WW_DOMAIN_1"/>
    <property type="match status" value="1"/>
</dbReference>
<feature type="region of interest" description="Disordered" evidence="5">
    <location>
        <begin position="1"/>
        <end position="58"/>
    </location>
</feature>
<evidence type="ECO:0000256" key="2">
    <source>
        <dbReference type="ARBA" id="ARBA00004496"/>
    </source>
</evidence>
<evidence type="ECO:0000313" key="6">
    <source>
        <dbReference type="EMBL" id="CAD7236546.1"/>
    </source>
</evidence>
<dbReference type="InterPro" id="IPR051583">
    <property type="entry name" value="YAP1"/>
</dbReference>
<reference evidence="6" key="1">
    <citation type="submission" date="2020-11" db="EMBL/GenBank/DDBJ databases">
        <authorList>
            <person name="Tran Van P."/>
        </authorList>
    </citation>
    <scope>NUCLEOTIDE SEQUENCE</scope>
</reference>
<evidence type="ECO:0000256" key="3">
    <source>
        <dbReference type="ARBA" id="ARBA00022490"/>
    </source>
</evidence>